<dbReference type="GO" id="GO:0005886">
    <property type="term" value="C:plasma membrane"/>
    <property type="evidence" value="ECO:0007669"/>
    <property type="project" value="TreeGrafter"/>
</dbReference>
<dbReference type="SUPFAM" id="SSF56519">
    <property type="entry name" value="Penicillin binding protein dimerisation domain"/>
    <property type="match status" value="1"/>
</dbReference>
<evidence type="ECO:0000259" key="5">
    <source>
        <dbReference type="Pfam" id="PF00905"/>
    </source>
</evidence>
<sequence length="602" mass="64329">MSVAQGKSKASKKKVANATKRLRLGLSIMLALLVVVGGKLFLVQGLDVGGMAEAALDNRLRPTVLPAERGSILDASGAVLANSVIRYNITVDQSVNTKTESFKRLEKVNGKDEIVTVSRDQGIAELAAVLGMDAEDVRKSVTGTRTYYIVAKDLRPDVENRVSELQIPGIFSEGTSKRVYPNGSVAGGIVGFLENGTTGQAGLEQTQDEILRGTAGKRVFEIGADGLRIPVGIDELTPAQDGKDVKLTLNSDLQYFAQQAIQTQADKLSAEWGVIIVSDVKTGNIIAMADTNTPDPNDPGKVAAKDRGVRSVTAAYEPGSVEKMITAAAVIEEGKAKPLDTFVIPPSLVVDGQQFDDSFSHGTEKRTLAGILGWSMNTGTVMAGQRLSKDQRHDWLQKFGIGEAPEIGLPAEAKGILTPADQWDGRQQYTVLFGQGVSQSTLQTVRAYQSIANDGVMLQPRLIDSYISPDGTEEKVAAKPSRRVVSEQTAQQVRDILESAVTEGQIKEAAIDGYRVGAKTGTSQSPCDDGTAGFCGYTASMVGMAPMDDPRFIVEVVLQRPKGSIYGITNGPVFRSVMSQALRTYNVPPSKGTPVRLPQFAK</sequence>
<dbReference type="AlphaFoldDB" id="A0A328HFX9"/>
<name>A0A328HFX9_ARTGO</name>
<comment type="similarity">
    <text evidence="2">Belongs to the transpeptidase family.</text>
</comment>
<protein>
    <submittedName>
        <fullName evidence="7">Penicillin-binding protein 2</fullName>
    </submittedName>
</protein>
<evidence type="ECO:0000256" key="2">
    <source>
        <dbReference type="ARBA" id="ARBA00007171"/>
    </source>
</evidence>
<keyword evidence="4" id="KW-0812">Transmembrane</keyword>
<dbReference type="PANTHER" id="PTHR30627">
    <property type="entry name" value="PEPTIDOGLYCAN D,D-TRANSPEPTIDASE"/>
    <property type="match status" value="1"/>
</dbReference>
<dbReference type="InterPro" id="IPR005311">
    <property type="entry name" value="PBP_dimer"/>
</dbReference>
<dbReference type="RefSeq" id="WP_111903664.1">
    <property type="nucleotide sequence ID" value="NZ_QLNP01000068.1"/>
</dbReference>
<dbReference type="Pfam" id="PF00905">
    <property type="entry name" value="Transpeptidase"/>
    <property type="match status" value="1"/>
</dbReference>
<evidence type="ECO:0000256" key="1">
    <source>
        <dbReference type="ARBA" id="ARBA00004370"/>
    </source>
</evidence>
<dbReference type="InterPro" id="IPR001460">
    <property type="entry name" value="PCN-bd_Tpept"/>
</dbReference>
<feature type="transmembrane region" description="Helical" evidence="4">
    <location>
        <begin position="21"/>
        <end position="42"/>
    </location>
</feature>
<evidence type="ECO:0000313" key="8">
    <source>
        <dbReference type="Proteomes" id="UP000249166"/>
    </source>
</evidence>
<proteinExistence type="inferred from homology"/>
<comment type="subcellular location">
    <subcellularLocation>
        <location evidence="1">Membrane</location>
    </subcellularLocation>
</comment>
<dbReference type="SUPFAM" id="SSF56601">
    <property type="entry name" value="beta-lactamase/transpeptidase-like"/>
    <property type="match status" value="1"/>
</dbReference>
<keyword evidence="3 4" id="KW-0472">Membrane</keyword>
<dbReference type="InterPro" id="IPR012338">
    <property type="entry name" value="Beta-lactam/transpept-like"/>
</dbReference>
<dbReference type="Proteomes" id="UP000249166">
    <property type="component" value="Unassembled WGS sequence"/>
</dbReference>
<keyword evidence="4" id="KW-1133">Transmembrane helix</keyword>
<dbReference type="GO" id="GO:0071555">
    <property type="term" value="P:cell wall organization"/>
    <property type="evidence" value="ECO:0007669"/>
    <property type="project" value="TreeGrafter"/>
</dbReference>
<dbReference type="GO" id="GO:0008658">
    <property type="term" value="F:penicillin binding"/>
    <property type="evidence" value="ECO:0007669"/>
    <property type="project" value="InterPro"/>
</dbReference>
<comment type="caution">
    <text evidence="7">The sequence shown here is derived from an EMBL/GenBank/DDBJ whole genome shotgun (WGS) entry which is preliminary data.</text>
</comment>
<dbReference type="Pfam" id="PF03717">
    <property type="entry name" value="PBP_dimer"/>
    <property type="match status" value="1"/>
</dbReference>
<evidence type="ECO:0000256" key="3">
    <source>
        <dbReference type="ARBA" id="ARBA00023136"/>
    </source>
</evidence>
<dbReference type="OrthoDB" id="9789078at2"/>
<evidence type="ECO:0000256" key="4">
    <source>
        <dbReference type="SAM" id="Phobius"/>
    </source>
</evidence>
<gene>
    <name evidence="7" type="ORF">DBZ45_09450</name>
</gene>
<dbReference type="Gene3D" id="3.90.1310.10">
    <property type="entry name" value="Penicillin-binding protein 2a (Domain 2)"/>
    <property type="match status" value="1"/>
</dbReference>
<dbReference type="EMBL" id="QLNP01000068">
    <property type="protein sequence ID" value="RAM37558.1"/>
    <property type="molecule type" value="Genomic_DNA"/>
</dbReference>
<dbReference type="Gene3D" id="3.30.450.330">
    <property type="match status" value="1"/>
</dbReference>
<evidence type="ECO:0000259" key="6">
    <source>
        <dbReference type="Pfam" id="PF03717"/>
    </source>
</evidence>
<feature type="domain" description="Penicillin-binding protein transpeptidase" evidence="5">
    <location>
        <begin position="273"/>
        <end position="578"/>
    </location>
</feature>
<dbReference type="InterPro" id="IPR036138">
    <property type="entry name" value="PBP_dimer_sf"/>
</dbReference>
<evidence type="ECO:0000313" key="7">
    <source>
        <dbReference type="EMBL" id="RAM37558.1"/>
    </source>
</evidence>
<reference evidence="7 8" key="1">
    <citation type="submission" date="2018-04" db="EMBL/GenBank/DDBJ databases">
        <title>Bacteria isolated from cave deposits of Manipur.</title>
        <authorList>
            <person name="Sahoo D."/>
            <person name="Sarangthem I."/>
            <person name="Nandeibam J."/>
        </authorList>
    </citation>
    <scope>NUCLEOTIDE SEQUENCE [LARGE SCALE GENOMIC DNA]</scope>
    <source>
        <strain evidence="8">mrc11</strain>
    </source>
</reference>
<dbReference type="Gene3D" id="3.40.710.10">
    <property type="entry name" value="DD-peptidase/beta-lactamase superfamily"/>
    <property type="match status" value="1"/>
</dbReference>
<organism evidence="7 8">
    <name type="scientific">Arthrobacter globiformis</name>
    <dbReference type="NCBI Taxonomy" id="1665"/>
    <lineage>
        <taxon>Bacteria</taxon>
        <taxon>Bacillati</taxon>
        <taxon>Actinomycetota</taxon>
        <taxon>Actinomycetes</taxon>
        <taxon>Micrococcales</taxon>
        <taxon>Micrococcaceae</taxon>
        <taxon>Arthrobacter</taxon>
    </lineage>
</organism>
<feature type="domain" description="Penicillin-binding protein dimerisation" evidence="6">
    <location>
        <begin position="65"/>
        <end position="228"/>
    </location>
</feature>
<dbReference type="PANTHER" id="PTHR30627:SF1">
    <property type="entry name" value="PEPTIDOGLYCAN D,D-TRANSPEPTIDASE FTSI"/>
    <property type="match status" value="1"/>
</dbReference>
<accession>A0A328HFX9</accession>
<dbReference type="InterPro" id="IPR050515">
    <property type="entry name" value="Beta-lactam/transpept"/>
</dbReference>